<feature type="region of interest" description="Disordered" evidence="2">
    <location>
        <begin position="542"/>
        <end position="614"/>
    </location>
</feature>
<dbReference type="GO" id="GO:0016042">
    <property type="term" value="P:lipid catabolic process"/>
    <property type="evidence" value="ECO:0007669"/>
    <property type="project" value="UniProtKB-KW"/>
</dbReference>
<evidence type="ECO:0000259" key="3">
    <source>
        <dbReference type="SMART" id="SM00148"/>
    </source>
</evidence>
<comment type="caution">
    <text evidence="4">The sequence shown here is derived from an EMBL/GenBank/DDBJ whole genome shotgun (WGS) entry which is preliminary data.</text>
</comment>
<protein>
    <recommendedName>
        <fullName evidence="1">Phosphoinositide phospholipase C</fullName>
        <ecNumber evidence="1">3.1.4.11</ecNumber>
    </recommendedName>
</protein>
<evidence type="ECO:0000313" key="5">
    <source>
        <dbReference type="Proteomes" id="UP000737391"/>
    </source>
</evidence>
<comment type="catalytic activity">
    <reaction evidence="1">
        <text>a 1,2-diacyl-sn-glycero-3-phospho-(1D-myo-inositol-4,5-bisphosphate) + H2O = 1D-myo-inositol 1,4,5-trisphosphate + a 1,2-diacyl-sn-glycerol + H(+)</text>
        <dbReference type="Rhea" id="RHEA:33179"/>
        <dbReference type="ChEBI" id="CHEBI:15377"/>
        <dbReference type="ChEBI" id="CHEBI:15378"/>
        <dbReference type="ChEBI" id="CHEBI:17815"/>
        <dbReference type="ChEBI" id="CHEBI:58456"/>
        <dbReference type="ChEBI" id="CHEBI:203600"/>
        <dbReference type="EC" id="3.1.4.11"/>
    </reaction>
</comment>
<feature type="domain" description="Phosphatidylinositol-specific phospholipase C X" evidence="3">
    <location>
        <begin position="495"/>
        <end position="610"/>
    </location>
</feature>
<dbReference type="GO" id="GO:0004435">
    <property type="term" value="F:phosphatidylinositol-4,5-bisphosphate phospholipase C activity"/>
    <property type="evidence" value="ECO:0007669"/>
    <property type="project" value="UniProtKB-EC"/>
</dbReference>
<dbReference type="PANTHER" id="PTHR10336">
    <property type="entry name" value="PHOSPHOINOSITIDE-SPECIFIC PHOSPHOLIPASE C FAMILY PROTEIN"/>
    <property type="match status" value="1"/>
</dbReference>
<dbReference type="OrthoDB" id="4870109at2759"/>
<dbReference type="GO" id="GO:0051209">
    <property type="term" value="P:release of sequestered calcium ion into cytosol"/>
    <property type="evidence" value="ECO:0007669"/>
    <property type="project" value="TreeGrafter"/>
</dbReference>
<dbReference type="Pfam" id="PF00388">
    <property type="entry name" value="PI-PLC-X"/>
    <property type="match status" value="1"/>
</dbReference>
<dbReference type="PROSITE" id="PS50007">
    <property type="entry name" value="PIPLC_X_DOMAIN"/>
    <property type="match status" value="1"/>
</dbReference>
<evidence type="ECO:0000256" key="1">
    <source>
        <dbReference type="RuleBase" id="RU361133"/>
    </source>
</evidence>
<feature type="compositionally biased region" description="Acidic residues" evidence="2">
    <location>
        <begin position="542"/>
        <end position="551"/>
    </location>
</feature>
<dbReference type="EMBL" id="LUFC02000042">
    <property type="protein sequence ID" value="KAF4503011.1"/>
    <property type="molecule type" value="Genomic_DNA"/>
</dbReference>
<evidence type="ECO:0000313" key="4">
    <source>
        <dbReference type="EMBL" id="KAF4503011.1"/>
    </source>
</evidence>
<feature type="non-terminal residue" evidence="4">
    <location>
        <position position="614"/>
    </location>
</feature>
<reference evidence="4" key="1">
    <citation type="submission" date="2020-01" db="EMBL/GenBank/DDBJ databases">
        <title>Identification and distribution of gene clusters putatively required for synthesis of sphingolipid metabolism inhibitors in phylogenetically diverse species of the filamentous fungus Fusarium.</title>
        <authorList>
            <person name="Kim H.-S."/>
            <person name="Busman M."/>
            <person name="Brown D.W."/>
            <person name="Divon H."/>
            <person name="Uhlig S."/>
            <person name="Proctor R.H."/>
        </authorList>
    </citation>
    <scope>NUCLEOTIDE SEQUENCE</scope>
    <source>
        <strain evidence="4">NRRL 31653</strain>
    </source>
</reference>
<keyword evidence="1" id="KW-0378">Hydrolase</keyword>
<dbReference type="InterPro" id="IPR017946">
    <property type="entry name" value="PLC-like_Pdiesterase_TIM-brl"/>
</dbReference>
<feature type="compositionally biased region" description="Basic and acidic residues" evidence="2">
    <location>
        <begin position="581"/>
        <end position="599"/>
    </location>
</feature>
<dbReference type="AlphaFoldDB" id="A0A9P5BQF6"/>
<dbReference type="SUPFAM" id="SSF51695">
    <property type="entry name" value="PLC-like phosphodiesterases"/>
    <property type="match status" value="1"/>
</dbReference>
<name>A0A9P5BQF6_9HYPO</name>
<dbReference type="EC" id="3.1.4.11" evidence="1"/>
<feature type="region of interest" description="Disordered" evidence="2">
    <location>
        <begin position="1"/>
        <end position="33"/>
    </location>
</feature>
<feature type="region of interest" description="Disordered" evidence="2">
    <location>
        <begin position="373"/>
        <end position="399"/>
    </location>
</feature>
<dbReference type="SMART" id="SM00148">
    <property type="entry name" value="PLCXc"/>
    <property type="match status" value="1"/>
</dbReference>
<organism evidence="4 5">
    <name type="scientific">Fusarium agapanthi</name>
    <dbReference type="NCBI Taxonomy" id="1803897"/>
    <lineage>
        <taxon>Eukaryota</taxon>
        <taxon>Fungi</taxon>
        <taxon>Dikarya</taxon>
        <taxon>Ascomycota</taxon>
        <taxon>Pezizomycotina</taxon>
        <taxon>Sordariomycetes</taxon>
        <taxon>Hypocreomycetidae</taxon>
        <taxon>Hypocreales</taxon>
        <taxon>Nectriaceae</taxon>
        <taxon>Fusarium</taxon>
        <taxon>Fusarium fujikuroi species complex</taxon>
    </lineage>
</organism>
<dbReference type="InterPro" id="IPR000909">
    <property type="entry name" value="PLipase_C_PInositol-sp_X_dom"/>
</dbReference>
<dbReference type="Pfam" id="PF23617">
    <property type="entry name" value="EF-hand_15"/>
    <property type="match status" value="1"/>
</dbReference>
<accession>A0A9P5BQF6</accession>
<keyword evidence="1" id="KW-0442">Lipid degradation</keyword>
<proteinExistence type="predicted"/>
<dbReference type="PRINTS" id="PR00390">
    <property type="entry name" value="PHPHLIPASEC"/>
</dbReference>
<dbReference type="GO" id="GO:0048015">
    <property type="term" value="P:phosphatidylinositol-mediated signaling"/>
    <property type="evidence" value="ECO:0007669"/>
    <property type="project" value="TreeGrafter"/>
</dbReference>
<evidence type="ECO:0000256" key="2">
    <source>
        <dbReference type="SAM" id="MobiDB-lite"/>
    </source>
</evidence>
<keyword evidence="1" id="KW-0443">Lipid metabolism</keyword>
<dbReference type="InterPro" id="IPR056584">
    <property type="entry name" value="EF-hand_15"/>
</dbReference>
<feature type="compositionally biased region" description="Basic residues" evidence="2">
    <location>
        <begin position="567"/>
        <end position="578"/>
    </location>
</feature>
<gene>
    <name evidence="4" type="ORF">FAGAP_788</name>
</gene>
<feature type="compositionally biased region" description="Polar residues" evidence="2">
    <location>
        <begin position="10"/>
        <end position="22"/>
    </location>
</feature>
<dbReference type="Proteomes" id="UP000737391">
    <property type="component" value="Unassembled WGS sequence"/>
</dbReference>
<keyword evidence="5" id="KW-1185">Reference proteome</keyword>
<feature type="compositionally biased region" description="Basic residues" evidence="2">
    <location>
        <begin position="376"/>
        <end position="398"/>
    </location>
</feature>
<dbReference type="PANTHER" id="PTHR10336:SF82">
    <property type="entry name" value="PHOSPHOINOSITIDE PHOSPHOLIPASE C"/>
    <property type="match status" value="1"/>
</dbReference>
<sequence length="614" mass="68720">MPPQSRAPGSLSQRRLENTQNAEAADMNRHRTDQRRANLEKIARYIIHPLSQSPYKHVGMDFLNRCRIKCKDMDFKTGQVGKQTEQFIQPIPPKVVQQWLDETRPPPKERRDIVSEYSHEFPNDNQWEATMIWRRINAYISESENAQGSCVMTTHTQWHHANPSNSRFVNRLGEENANWQLKGVFRQHLPNQPNYDCPLDPNKPHAICYLADGAELVDDMLLTSELTTLLLMATDTALKATWQKHKLIPVTLITGSYRTVRVSQCVLNAETGSIEIRKSPLVTFHKGLLGEWAKYLTLLGWVLENYLIAGGATLTAICKVNPKGPVTAGDASESQVLALGQGQGQTQRQRISSRIQHHLIALSFLRSLRSLTSSKGGKHKTPRQNHHHKTKTKPKPKNMAHELRAGGGASEVTRSLANVDPIISGQLVKLFQSLADRQDKTWSKERLASFIRDVQQDDPSPAVQELLARDHLGLDGFMAWMTSSHAAATTPPKPQDLSYPLASYFISSSHNTYLTGNQLSSDSSTRPYTETLLRGGRCIEIDVWDGDESDPEGTSSPSSSDEERGVKKVIKKTKKRSTFGKLKEKLAKTSLRDKDESSDPNHSPDPASGQQPAT</sequence>
<dbReference type="Gene3D" id="3.20.20.190">
    <property type="entry name" value="Phosphatidylinositol (PI) phosphodiesterase"/>
    <property type="match status" value="1"/>
</dbReference>
<dbReference type="InterPro" id="IPR001192">
    <property type="entry name" value="PI-PLC_fam"/>
</dbReference>